<accession>A0A9X2ARE4</accession>
<evidence type="ECO:0000313" key="3">
    <source>
        <dbReference type="Proteomes" id="UP001139682"/>
    </source>
</evidence>
<dbReference type="Pfam" id="PF01590">
    <property type="entry name" value="GAF"/>
    <property type="match status" value="1"/>
</dbReference>
<dbReference type="SUPFAM" id="SSF55781">
    <property type="entry name" value="GAF domain-like"/>
    <property type="match status" value="1"/>
</dbReference>
<dbReference type="GO" id="GO:0071111">
    <property type="term" value="F:cyclic-guanylate-specific phosphodiesterase activity"/>
    <property type="evidence" value="ECO:0007669"/>
    <property type="project" value="InterPro"/>
</dbReference>
<dbReference type="Pfam" id="PF00563">
    <property type="entry name" value="EAL"/>
    <property type="match status" value="1"/>
</dbReference>
<comment type="caution">
    <text evidence="2">The sequence shown here is derived from an EMBL/GenBank/DDBJ whole genome shotgun (WGS) entry which is preliminary data.</text>
</comment>
<organism evidence="2 3">
    <name type="scientific">Stutzerimonas marianensis</name>
    <dbReference type="NCBI Taxonomy" id="2929513"/>
    <lineage>
        <taxon>Bacteria</taxon>
        <taxon>Pseudomonadati</taxon>
        <taxon>Pseudomonadota</taxon>
        <taxon>Gammaproteobacteria</taxon>
        <taxon>Pseudomonadales</taxon>
        <taxon>Pseudomonadaceae</taxon>
        <taxon>Stutzerimonas</taxon>
    </lineage>
</organism>
<name>A0A9X2ARE4_9GAMM</name>
<protein>
    <submittedName>
        <fullName evidence="2">EAL domain-containing protein</fullName>
    </submittedName>
</protein>
<sequence length="412" mass="46070">MSNARTDELLSNLSNDPASALARLDASQLSVGEMLSEALRSVKSHLRMEVAFISQFREGQRVFRYIEGQIRALPLKPGDSGPLADSYCQRVVDGRLPSLIRDATELREALSLPITRELPVGAHLSVPIRFSDGTLYGTFCCFSTEPDDTLRDYDVNTLHLFARFAGRLLERHAASEKVFEERLTRISHVLTERAYHTLYQPIVHLIDQRIVGYEALARFHPEPYRAPDRWFDEAGAVGLRSVLEIAVLEEALRGLQRIEADVYLSLNACPAAILDGSVVKLLSRYPLERLMLEVTEHCSIEDYAVIASTLEPLRRRGLRLAVDDAGAGYASFRHILKLRPDVIKLDRSLITNIDSDTHSRALAAALIRFAEETGCRIIAEGVETDDELAALRQLNVVKAQGYLLGRPQRLGE</sequence>
<reference evidence="2" key="1">
    <citation type="submission" date="2022-03" db="EMBL/GenBank/DDBJ databases">
        <title>Pseudomonas marianensis sp. nov., a marine bacterium isolated from deep-sea sediments of the Mariana Trench.</title>
        <authorList>
            <person name="Wei Y."/>
        </authorList>
    </citation>
    <scope>NUCLEOTIDE SEQUENCE</scope>
    <source>
        <strain evidence="2">PS1</strain>
    </source>
</reference>
<dbReference type="CDD" id="cd01948">
    <property type="entry name" value="EAL"/>
    <property type="match status" value="1"/>
</dbReference>
<dbReference type="SUPFAM" id="SSF141868">
    <property type="entry name" value="EAL domain-like"/>
    <property type="match status" value="1"/>
</dbReference>
<dbReference type="RefSeq" id="WP_243604622.1">
    <property type="nucleotide sequence ID" value="NZ_JALGRD010000002.1"/>
</dbReference>
<proteinExistence type="predicted"/>
<dbReference type="SMART" id="SM00065">
    <property type="entry name" value="GAF"/>
    <property type="match status" value="1"/>
</dbReference>
<keyword evidence="3" id="KW-1185">Reference proteome</keyword>
<evidence type="ECO:0000313" key="2">
    <source>
        <dbReference type="EMBL" id="MCJ0972425.1"/>
    </source>
</evidence>
<dbReference type="Proteomes" id="UP001139682">
    <property type="component" value="Unassembled WGS sequence"/>
</dbReference>
<feature type="domain" description="EAL" evidence="1">
    <location>
        <begin position="179"/>
        <end position="412"/>
    </location>
</feature>
<dbReference type="InterPro" id="IPR035919">
    <property type="entry name" value="EAL_sf"/>
</dbReference>
<dbReference type="PANTHER" id="PTHR33121">
    <property type="entry name" value="CYCLIC DI-GMP PHOSPHODIESTERASE PDEF"/>
    <property type="match status" value="1"/>
</dbReference>
<gene>
    <name evidence="2" type="ORF">MST27_03435</name>
</gene>
<dbReference type="InterPro" id="IPR001633">
    <property type="entry name" value="EAL_dom"/>
</dbReference>
<dbReference type="InterPro" id="IPR029016">
    <property type="entry name" value="GAF-like_dom_sf"/>
</dbReference>
<evidence type="ECO:0000259" key="1">
    <source>
        <dbReference type="PROSITE" id="PS50883"/>
    </source>
</evidence>
<dbReference type="AlphaFoldDB" id="A0A9X2ARE4"/>
<dbReference type="Gene3D" id="3.30.450.40">
    <property type="match status" value="1"/>
</dbReference>
<dbReference type="PROSITE" id="PS50883">
    <property type="entry name" value="EAL"/>
    <property type="match status" value="1"/>
</dbReference>
<dbReference type="SMART" id="SM00052">
    <property type="entry name" value="EAL"/>
    <property type="match status" value="1"/>
</dbReference>
<dbReference type="InterPro" id="IPR050706">
    <property type="entry name" value="Cyclic-di-GMP_PDE-like"/>
</dbReference>
<dbReference type="EMBL" id="JALGRD010000002">
    <property type="protein sequence ID" value="MCJ0972425.1"/>
    <property type="molecule type" value="Genomic_DNA"/>
</dbReference>
<dbReference type="InterPro" id="IPR003018">
    <property type="entry name" value="GAF"/>
</dbReference>
<dbReference type="Gene3D" id="3.20.20.450">
    <property type="entry name" value="EAL domain"/>
    <property type="match status" value="1"/>
</dbReference>
<dbReference type="PANTHER" id="PTHR33121:SF76">
    <property type="entry name" value="SIGNALING PROTEIN"/>
    <property type="match status" value="1"/>
</dbReference>